<dbReference type="Pfam" id="PF01610">
    <property type="entry name" value="DDE_Tnp_ISL3"/>
    <property type="match status" value="1"/>
</dbReference>
<feature type="region of interest" description="Disordered" evidence="1">
    <location>
        <begin position="1"/>
        <end position="20"/>
    </location>
</feature>
<evidence type="ECO:0000313" key="3">
    <source>
        <dbReference type="EMBL" id="SEK11044.1"/>
    </source>
</evidence>
<keyword evidence="4" id="KW-1185">Reference proteome</keyword>
<dbReference type="InterPro" id="IPR047951">
    <property type="entry name" value="Transpos_ISL3"/>
</dbReference>
<dbReference type="EMBL" id="FNYE01000050">
    <property type="protein sequence ID" value="SEK11044.1"/>
    <property type="molecule type" value="Genomic_DNA"/>
</dbReference>
<feature type="domain" description="Transposase IS204/IS1001/IS1096/IS1165 DDE" evidence="2">
    <location>
        <begin position="20"/>
        <end position="154"/>
    </location>
</feature>
<evidence type="ECO:0000313" key="4">
    <source>
        <dbReference type="Proteomes" id="UP000198866"/>
    </source>
</evidence>
<accession>A0A1H7EBN0</accession>
<dbReference type="STRING" id="667676.SAMN05192539_105028"/>
<dbReference type="AlphaFoldDB" id="A0A1H7EBN0"/>
<organism evidence="3 4">
    <name type="scientific">Paraburkholderia diazotrophica</name>
    <dbReference type="NCBI Taxonomy" id="667676"/>
    <lineage>
        <taxon>Bacteria</taxon>
        <taxon>Pseudomonadati</taxon>
        <taxon>Pseudomonadota</taxon>
        <taxon>Betaproteobacteria</taxon>
        <taxon>Burkholderiales</taxon>
        <taxon>Burkholderiaceae</taxon>
        <taxon>Paraburkholderia</taxon>
    </lineage>
</organism>
<evidence type="ECO:0000256" key="1">
    <source>
        <dbReference type="SAM" id="MobiDB-lite"/>
    </source>
</evidence>
<name>A0A1H7EBN0_9BURK</name>
<dbReference type="InterPro" id="IPR002560">
    <property type="entry name" value="Transposase_DDE"/>
</dbReference>
<gene>
    <name evidence="3" type="ORF">SAMN05192539_105028</name>
</gene>
<proteinExistence type="predicted"/>
<protein>
    <submittedName>
        <fullName evidence="3">Transposase</fullName>
    </submittedName>
</protein>
<dbReference type="PANTHER" id="PTHR33498">
    <property type="entry name" value="TRANSPOSASE FOR INSERTION SEQUENCE ELEMENT IS1557"/>
    <property type="match status" value="1"/>
</dbReference>
<dbReference type="Proteomes" id="UP000198866">
    <property type="component" value="Unassembled WGS sequence"/>
</dbReference>
<evidence type="ECO:0000259" key="2">
    <source>
        <dbReference type="Pfam" id="PF01610"/>
    </source>
</evidence>
<reference evidence="4" key="1">
    <citation type="submission" date="2016-10" db="EMBL/GenBank/DDBJ databases">
        <authorList>
            <person name="Varghese N."/>
            <person name="Submissions S."/>
        </authorList>
    </citation>
    <scope>NUCLEOTIDE SEQUENCE [LARGE SCALE GENOMIC DNA]</scope>
    <source>
        <strain evidence="4">LMG 26031</strain>
    </source>
</reference>
<sequence>MAKRRAHPTPSDQANQLRHDRPARKVLKSSRWLLLRNRHNLGPEQSVHLKELLAANQPLLCVYLLRDDLKRLGFYRKPAWAQKAWEQWIEQARQSGIAALQLFAQRRQGYWHGILARCRHPLNTSIAEGINNTIKVIKRRAYGYRDEEYVFLKIRAAFPGNPR</sequence>
<dbReference type="PANTHER" id="PTHR33498:SF1">
    <property type="entry name" value="TRANSPOSASE FOR INSERTION SEQUENCE ELEMENT IS1557"/>
    <property type="match status" value="1"/>
</dbReference>